<evidence type="ECO:0000313" key="2">
    <source>
        <dbReference type="EMBL" id="TCS87111.1"/>
    </source>
</evidence>
<keyword evidence="1" id="KW-0812">Transmembrane</keyword>
<protein>
    <submittedName>
        <fullName evidence="2">Uncharacterized protein</fullName>
    </submittedName>
</protein>
<sequence>MIDLQKTLFLAFIYLSPISLVFSIILFLTSLILKIKNRNYKKVFIIGLIFLMISILIFIIPAIIIGFFGVAPE</sequence>
<dbReference type="EMBL" id="SMAE01000012">
    <property type="protein sequence ID" value="TCS87111.1"/>
    <property type="molecule type" value="Genomic_DNA"/>
</dbReference>
<feature type="transmembrane region" description="Helical" evidence="1">
    <location>
        <begin position="12"/>
        <end position="33"/>
    </location>
</feature>
<organism evidence="2 3">
    <name type="scientific">Keratinibaculum paraultunense</name>
    <dbReference type="NCBI Taxonomy" id="1278232"/>
    <lineage>
        <taxon>Bacteria</taxon>
        <taxon>Bacillati</taxon>
        <taxon>Bacillota</taxon>
        <taxon>Tissierellia</taxon>
        <taxon>Tissierellales</taxon>
        <taxon>Tepidimicrobiaceae</taxon>
        <taxon>Keratinibaculum</taxon>
    </lineage>
</organism>
<comment type="caution">
    <text evidence="2">The sequence shown here is derived from an EMBL/GenBank/DDBJ whole genome shotgun (WGS) entry which is preliminary data.</text>
</comment>
<evidence type="ECO:0000256" key="1">
    <source>
        <dbReference type="SAM" id="Phobius"/>
    </source>
</evidence>
<reference evidence="2 3" key="1">
    <citation type="submission" date="2019-03" db="EMBL/GenBank/DDBJ databases">
        <title>Genomic Encyclopedia of Type Strains, Phase IV (KMG-IV): sequencing the most valuable type-strain genomes for metagenomic binning, comparative biology and taxonomic classification.</title>
        <authorList>
            <person name="Goeker M."/>
        </authorList>
    </citation>
    <scope>NUCLEOTIDE SEQUENCE [LARGE SCALE GENOMIC DNA]</scope>
    <source>
        <strain evidence="2 3">DSM 26752</strain>
    </source>
</reference>
<dbReference type="Proteomes" id="UP000294567">
    <property type="component" value="Unassembled WGS sequence"/>
</dbReference>
<accession>A0A4R3KR75</accession>
<keyword evidence="1" id="KW-0472">Membrane</keyword>
<keyword evidence="1" id="KW-1133">Transmembrane helix</keyword>
<keyword evidence="3" id="KW-1185">Reference proteome</keyword>
<gene>
    <name evidence="2" type="ORF">EDD65_11269</name>
</gene>
<evidence type="ECO:0000313" key="3">
    <source>
        <dbReference type="Proteomes" id="UP000294567"/>
    </source>
</evidence>
<name>A0A4R3KR75_9FIRM</name>
<proteinExistence type="predicted"/>
<dbReference type="AlphaFoldDB" id="A0A4R3KR75"/>
<dbReference type="RefSeq" id="WP_132029137.1">
    <property type="nucleotide sequence ID" value="NZ_CP068564.1"/>
</dbReference>
<feature type="transmembrane region" description="Helical" evidence="1">
    <location>
        <begin position="45"/>
        <end position="71"/>
    </location>
</feature>